<keyword evidence="1" id="KW-1133">Transmembrane helix</keyword>
<dbReference type="RefSeq" id="WP_215619552.1">
    <property type="nucleotide sequence ID" value="NZ_JADOER010000015.1"/>
</dbReference>
<dbReference type="InterPro" id="IPR007890">
    <property type="entry name" value="CHASE2"/>
</dbReference>
<dbReference type="EMBL" id="JADOER010000015">
    <property type="protein sequence ID" value="MBT9313664.1"/>
    <property type="molecule type" value="Genomic_DNA"/>
</dbReference>
<feature type="transmembrane region" description="Helical" evidence="1">
    <location>
        <begin position="762"/>
        <end position="781"/>
    </location>
</feature>
<comment type="caution">
    <text evidence="3">The sequence shown here is derived from an EMBL/GenBank/DDBJ whole genome shotgun (WGS) entry which is preliminary data.</text>
</comment>
<dbReference type="SMART" id="SM01080">
    <property type="entry name" value="CHASE2"/>
    <property type="match status" value="1"/>
</dbReference>
<protein>
    <submittedName>
        <fullName evidence="3">CHASE2 domain-containing protein</fullName>
    </submittedName>
</protein>
<feature type="transmembrane region" description="Helical" evidence="1">
    <location>
        <begin position="705"/>
        <end position="724"/>
    </location>
</feature>
<organism evidence="3 4">
    <name type="scientific">Leptothoe kymatousa TAU-MAC 1615</name>
    <dbReference type="NCBI Taxonomy" id="2364775"/>
    <lineage>
        <taxon>Bacteria</taxon>
        <taxon>Bacillati</taxon>
        <taxon>Cyanobacteriota</taxon>
        <taxon>Cyanophyceae</taxon>
        <taxon>Nodosilineales</taxon>
        <taxon>Cymatolegaceae</taxon>
        <taxon>Leptothoe</taxon>
        <taxon>Leptothoe kymatousa</taxon>
    </lineage>
</organism>
<dbReference type="Pfam" id="PF05226">
    <property type="entry name" value="CHASE2"/>
    <property type="match status" value="1"/>
</dbReference>
<keyword evidence="1" id="KW-0812">Transmembrane</keyword>
<evidence type="ECO:0000259" key="2">
    <source>
        <dbReference type="SMART" id="SM01080"/>
    </source>
</evidence>
<feature type="transmembrane region" description="Helical" evidence="1">
    <location>
        <begin position="736"/>
        <end position="756"/>
    </location>
</feature>
<dbReference type="Pfam" id="PF12770">
    <property type="entry name" value="CHAT"/>
    <property type="match status" value="1"/>
</dbReference>
<evidence type="ECO:0000256" key="1">
    <source>
        <dbReference type="SAM" id="Phobius"/>
    </source>
</evidence>
<name>A0ABS5Y8G6_9CYAN</name>
<sequence>MDKRVTLKLHNGTLATGFSVSLQIGNEGEVPSTELLGALPAAPDLDDMYQKWQTSYRQLGSAALRLGISQDGFASNISYLDDCHDLAEELQHRFNEWLKAKSFRPVQEKFLEQLNPQDKVQLIVQTQQIRVQRLPWHLWDICDRYPKLEISLSALIYEKHLSSITKNRKKVRILAILGDSQGLDIDTDLALLNHLSEADVHCLTEPDRPTLDQYLWDVQGWDLIFFAGHSFTEVRQDDDNTEQLVGHFQINPTETITVPKLKNALQTAVQRGLQIAIFNSCDGLRLAQSLADLQIPHILVMQEVVPDPVAHVFLKAFLEAFARGEYFSLAVREARKKLQGLENDYPCASWLPTIYQNPANRPLLWSGLLQKKVPPPSLPLGLRLLTHAVMTIMVIALRYMGIFQGWELKAFDGFIGLRAKELPDERLVVVTITEEDIQNQRHENPRGSLSDQALLDSLKQLEQMQPRVIGLDIYRDFSAPPGLPELAQQLTENDKFIAVCKSSEAETNNPGIAPPPEVPTNRIGFSDSIADADGVLRRQLLAITPQPTSPCLATYSLGAQLALHYLSKEGMTIQASPEGYLQIEDVTFKPIGSNAGGYRGIEAWGHQLLLNYRSLDSPKQIANQITLTQLRTGNVNPEAIRDRIVLIGTTANSFGDYWMTPYSKSPRIEHQTKGVFMQAQMTSHLISAVLDDRPLLKTWPEWGETLWIVAWGCGGSLLIEVLLFRRRDKAKHFFNYWALILMGTELGLLGMCGLLLVKSYYWVPWVPAAILLLVIMASVPISDYPSLSRLLFREKTNVQEAL</sequence>
<reference evidence="3 4" key="1">
    <citation type="journal article" date="2021" name="Mar. Drugs">
        <title>Genome Reduction and Secondary Metabolism of the Marine Sponge-Associated Cyanobacterium Leptothoe.</title>
        <authorList>
            <person name="Konstantinou D."/>
            <person name="Popin R.V."/>
            <person name="Fewer D.P."/>
            <person name="Sivonen K."/>
            <person name="Gkelis S."/>
        </authorList>
    </citation>
    <scope>NUCLEOTIDE SEQUENCE [LARGE SCALE GENOMIC DNA]</scope>
    <source>
        <strain evidence="3 4">TAU-MAC 1615</strain>
    </source>
</reference>
<keyword evidence="1" id="KW-0472">Membrane</keyword>
<dbReference type="InterPro" id="IPR024983">
    <property type="entry name" value="CHAT_dom"/>
</dbReference>
<keyword evidence="4" id="KW-1185">Reference proteome</keyword>
<evidence type="ECO:0000313" key="4">
    <source>
        <dbReference type="Proteomes" id="UP001196661"/>
    </source>
</evidence>
<accession>A0ABS5Y8G6</accession>
<evidence type="ECO:0000313" key="3">
    <source>
        <dbReference type="EMBL" id="MBT9313664.1"/>
    </source>
</evidence>
<dbReference type="Proteomes" id="UP001196661">
    <property type="component" value="Unassembled WGS sequence"/>
</dbReference>
<proteinExistence type="predicted"/>
<gene>
    <name evidence="3" type="ORF">IXB28_15735</name>
</gene>
<feature type="domain" description="CHASE2" evidence="2">
    <location>
        <begin position="403"/>
        <end position="718"/>
    </location>
</feature>